<gene>
    <name evidence="1" type="ORF">L596_006823</name>
</gene>
<name>A0A4U5P6X3_STECR</name>
<comment type="caution">
    <text evidence="1">The sequence shown here is derived from an EMBL/GenBank/DDBJ whole genome shotgun (WGS) entry which is preliminary data.</text>
</comment>
<reference evidence="1" key="1">
    <citation type="submission" date="2013-11" db="EMBL/GenBank/DDBJ databases">
        <authorList>
            <person name="Sternberg P."/>
            <person name="Dillman A."/>
            <person name="Macchietto M."/>
        </authorList>
    </citation>
    <scope>NUCLEOTIDE SEQUENCE</scope>
    <source>
        <strain evidence="1">ALL</strain>
    </source>
</reference>
<dbReference type="EMBL" id="AZBU02000002">
    <property type="protein sequence ID" value="TKR92107.1"/>
    <property type="molecule type" value="Genomic_DNA"/>
</dbReference>
<dbReference type="AlphaFoldDB" id="A0A4U5P6X3"/>
<reference evidence="1" key="2">
    <citation type="journal article" date="2015" name="Genome Biol.">
        <title>Comparative genomics of Steinernema reveals deeply conserved gene regulatory networks.</title>
        <authorList>
            <person name="Dillman A.R."/>
            <person name="Macchietto M."/>
            <person name="Porter C.F."/>
            <person name="Rogers A."/>
            <person name="Williams B."/>
            <person name="Antoshechkin I."/>
            <person name="Lee M.M."/>
            <person name="Goodwin Z."/>
            <person name="Lu X."/>
            <person name="Lewis E.E."/>
            <person name="Goodrich-Blair H."/>
            <person name="Stock S.P."/>
            <person name="Adams B.J."/>
            <person name="Sternberg P.W."/>
            <person name="Mortazavi A."/>
        </authorList>
    </citation>
    <scope>NUCLEOTIDE SEQUENCE [LARGE SCALE GENOMIC DNA]</scope>
    <source>
        <strain evidence="1">ALL</strain>
    </source>
</reference>
<accession>A0A4U5P6X3</accession>
<evidence type="ECO:0000313" key="1">
    <source>
        <dbReference type="EMBL" id="TKR92107.1"/>
    </source>
</evidence>
<reference evidence="1" key="3">
    <citation type="journal article" date="2019" name="G3 (Bethesda)">
        <title>Hybrid Assembly of the Genome of the Entomopathogenic Nematode Steinernema carpocapsae Identifies the X-Chromosome.</title>
        <authorList>
            <person name="Serra L."/>
            <person name="Macchietto M."/>
            <person name="Macias-Munoz A."/>
            <person name="McGill C.J."/>
            <person name="Rodriguez I.M."/>
            <person name="Rodriguez B."/>
            <person name="Murad R."/>
            <person name="Mortazavi A."/>
        </authorList>
    </citation>
    <scope>NUCLEOTIDE SEQUENCE</scope>
    <source>
        <strain evidence="1">ALL</strain>
    </source>
</reference>
<sequence>MSLLRRSQKTIMKIFKPKKLQEASSNLLSPLFEKRSLEPKHPASRRLRRKSPWQCIEPCHGHTTAVA</sequence>
<proteinExistence type="predicted"/>
<protein>
    <submittedName>
        <fullName evidence="1">Uncharacterized protein</fullName>
    </submittedName>
</protein>
<organism evidence="1">
    <name type="scientific">Steinernema carpocapsae</name>
    <name type="common">Entomopathogenic nematode</name>
    <dbReference type="NCBI Taxonomy" id="34508"/>
    <lineage>
        <taxon>Eukaryota</taxon>
        <taxon>Metazoa</taxon>
        <taxon>Ecdysozoa</taxon>
        <taxon>Nematoda</taxon>
        <taxon>Chromadorea</taxon>
        <taxon>Rhabditida</taxon>
        <taxon>Tylenchina</taxon>
        <taxon>Panagrolaimomorpha</taxon>
        <taxon>Strongyloidoidea</taxon>
        <taxon>Steinernematidae</taxon>
        <taxon>Steinernema</taxon>
    </lineage>
</organism>